<gene>
    <name evidence="2" type="ORF">ACGFZB_23365</name>
</gene>
<dbReference type="EMBL" id="JBICYV010000011">
    <property type="protein sequence ID" value="MFG3013356.1"/>
    <property type="molecule type" value="Genomic_DNA"/>
</dbReference>
<evidence type="ECO:0000313" key="3">
    <source>
        <dbReference type="Proteomes" id="UP001604267"/>
    </source>
</evidence>
<keyword evidence="3" id="KW-1185">Reference proteome</keyword>
<dbReference type="InterPro" id="IPR011009">
    <property type="entry name" value="Kinase-like_dom_sf"/>
</dbReference>
<feature type="domain" description="Aminoglycoside phosphotransferase" evidence="1">
    <location>
        <begin position="78"/>
        <end position="261"/>
    </location>
</feature>
<proteinExistence type="predicted"/>
<dbReference type="Gene3D" id="3.90.1200.10">
    <property type="match status" value="1"/>
</dbReference>
<protein>
    <submittedName>
        <fullName evidence="2">Phosphotransferase family protein</fullName>
    </submittedName>
</protein>
<dbReference type="RefSeq" id="WP_392819364.1">
    <property type="nucleotide sequence ID" value="NZ_JBICYV010000011.1"/>
</dbReference>
<evidence type="ECO:0000313" key="2">
    <source>
        <dbReference type="EMBL" id="MFG3013356.1"/>
    </source>
</evidence>
<name>A0ABW7BCE5_9ACTN</name>
<reference evidence="2 3" key="1">
    <citation type="submission" date="2024-10" db="EMBL/GenBank/DDBJ databases">
        <title>The Natural Products Discovery Center: Release of the First 8490 Sequenced Strains for Exploring Actinobacteria Biosynthetic Diversity.</title>
        <authorList>
            <person name="Kalkreuter E."/>
            <person name="Kautsar S.A."/>
            <person name="Yang D."/>
            <person name="Bader C.D."/>
            <person name="Teijaro C.N."/>
            <person name="Fluegel L."/>
            <person name="Davis C.M."/>
            <person name="Simpson J.R."/>
            <person name="Lauterbach L."/>
            <person name="Steele A.D."/>
            <person name="Gui C."/>
            <person name="Meng S."/>
            <person name="Li G."/>
            <person name="Viehrig K."/>
            <person name="Ye F."/>
            <person name="Su P."/>
            <person name="Kiefer A.F."/>
            <person name="Nichols A."/>
            <person name="Cepeda A.J."/>
            <person name="Yan W."/>
            <person name="Fan B."/>
            <person name="Jiang Y."/>
            <person name="Adhikari A."/>
            <person name="Zheng C.-J."/>
            <person name="Schuster L."/>
            <person name="Cowan T.M."/>
            <person name="Smanski M.J."/>
            <person name="Chevrette M.G."/>
            <person name="De Carvalho L.P.S."/>
            <person name="Shen B."/>
        </authorList>
    </citation>
    <scope>NUCLEOTIDE SEQUENCE [LARGE SCALE GENOMIC DNA]</scope>
    <source>
        <strain evidence="2 3">NPDC048320</strain>
    </source>
</reference>
<comment type="caution">
    <text evidence="2">The sequence shown here is derived from an EMBL/GenBank/DDBJ whole genome shotgun (WGS) entry which is preliminary data.</text>
</comment>
<dbReference type="SUPFAM" id="SSF56112">
    <property type="entry name" value="Protein kinase-like (PK-like)"/>
    <property type="match status" value="1"/>
</dbReference>
<accession>A0ABW7BCE5</accession>
<sequence length="329" mass="35189">MTSARAPLTRDDLAPLARAALGRTPAAVHRLRGGSKKGVYRLVLDDGTTAIAYVWSPGEDYWGSPDADIRDSFSHASGIGLFLAAHHRLTELGVRVPRLLLADEDAVHLPAPAAVVEDIGGASLERLLREEPEAARVPLERLAGVLGVLRQCTAAGHGKALLVAEGGTALGGSCAQAVADRAVRDIADAAERDPRVRAAREALTERVRDLGGAVGPRGHTSLVHGELGPDHVLVTPDGDPALIDVEGLMYFDAEWEHVFLQLRFGPVYDVLRAPGLDPDRMALYRLATHLNLVAGPLRLLDGDFPERDAMRGIAEFNLRRALGLLRDAS</sequence>
<dbReference type="InterPro" id="IPR002575">
    <property type="entry name" value="Aminoglycoside_PTrfase"/>
</dbReference>
<dbReference type="Proteomes" id="UP001604267">
    <property type="component" value="Unassembled WGS sequence"/>
</dbReference>
<dbReference type="Pfam" id="PF01636">
    <property type="entry name" value="APH"/>
    <property type="match status" value="1"/>
</dbReference>
<evidence type="ECO:0000259" key="1">
    <source>
        <dbReference type="Pfam" id="PF01636"/>
    </source>
</evidence>
<organism evidence="2 3">
    <name type="scientific">Streptomyces cinerochromogenes</name>
    <dbReference type="NCBI Taxonomy" id="66422"/>
    <lineage>
        <taxon>Bacteria</taxon>
        <taxon>Bacillati</taxon>
        <taxon>Actinomycetota</taxon>
        <taxon>Actinomycetes</taxon>
        <taxon>Kitasatosporales</taxon>
        <taxon>Streptomycetaceae</taxon>
        <taxon>Streptomyces</taxon>
    </lineage>
</organism>